<reference evidence="6 7" key="1">
    <citation type="journal article" date="2020" name="IScience">
        <title>Genome Sequencing of the Endangered Kingdonia uniflora (Circaeasteraceae, Ranunculales) Reveals Potential Mechanisms of Evolutionary Specialization.</title>
        <authorList>
            <person name="Sun Y."/>
            <person name="Deng T."/>
            <person name="Zhang A."/>
            <person name="Moore M.J."/>
            <person name="Landis J.B."/>
            <person name="Lin N."/>
            <person name="Zhang H."/>
            <person name="Zhang X."/>
            <person name="Huang J."/>
            <person name="Zhang X."/>
            <person name="Sun H."/>
            <person name="Wang H."/>
        </authorList>
    </citation>
    <scope>NUCLEOTIDE SEQUENCE [LARGE SCALE GENOMIC DNA]</scope>
    <source>
        <strain evidence="6">TB1705</strain>
        <tissue evidence="6">Leaf</tissue>
    </source>
</reference>
<dbReference type="AlphaFoldDB" id="A0A7J7P5E6"/>
<sequence>MGALTFNRKRKDDYFNLNPLSSPYNSPNFDTHLSKKPKFSSMLLNPDQKVTAVSRIQRYPKPTPLPRDVHAPKPKFRSCWASCVMGNLLTHRYEERKEAALDTFQHVRKGKEVVVEDSSSDEDLVILENVQEEEVRSEPSGVSDQRSLDTDGNAYIMGKYDMFVDYHQAIDTGEKLESPSVNRDVVVEICGPPPHITLYESAKKRDPILGSLAFQIGFYSKKLFSFGRPAKKPVEDVVPLELFNPLTDEDDDLVARALNSSNRRKVLVSHENSNIEITGEMFQCMRQGAWLNDEVINVYLELLKEREIREPKKFLKCHFFNTFFYKKLISGKAGYDFKAVRRWTTQRKIGYGLIECDKIFVPIHKEIHWCLAIINKKDRKLQYLDSLKGMDTKVMETLCDRALGNIKELLRNWKTRGLVARGNDLWRCLPFAVIWSNMARARNARKFEGKEKSRTSAKYFMDEVKDKGGKDIDAKSWTQEYVDDLPEQLNGWDCGMFMIKYADFYSRGLGLCFNQDHMPYFRMRTAKEILRLKAD</sequence>
<dbReference type="InterPro" id="IPR038765">
    <property type="entry name" value="Papain-like_cys_pep_sf"/>
</dbReference>
<protein>
    <recommendedName>
        <fullName evidence="5">Ubiquitin-like protease family profile domain-containing protein</fullName>
    </recommendedName>
</protein>
<organism evidence="6 7">
    <name type="scientific">Kingdonia uniflora</name>
    <dbReference type="NCBI Taxonomy" id="39325"/>
    <lineage>
        <taxon>Eukaryota</taxon>
        <taxon>Viridiplantae</taxon>
        <taxon>Streptophyta</taxon>
        <taxon>Embryophyta</taxon>
        <taxon>Tracheophyta</taxon>
        <taxon>Spermatophyta</taxon>
        <taxon>Magnoliopsida</taxon>
        <taxon>Ranunculales</taxon>
        <taxon>Circaeasteraceae</taxon>
        <taxon>Kingdonia</taxon>
    </lineage>
</organism>
<evidence type="ECO:0000256" key="1">
    <source>
        <dbReference type="ARBA" id="ARBA00005234"/>
    </source>
</evidence>
<evidence type="ECO:0000313" key="7">
    <source>
        <dbReference type="Proteomes" id="UP000541444"/>
    </source>
</evidence>
<dbReference type="EMBL" id="JACGCM010000267">
    <property type="protein sequence ID" value="KAF6174398.1"/>
    <property type="molecule type" value="Genomic_DNA"/>
</dbReference>
<keyword evidence="7" id="KW-1185">Reference proteome</keyword>
<keyword evidence="3" id="KW-0378">Hydrolase</keyword>
<dbReference type="InterPro" id="IPR003653">
    <property type="entry name" value="Peptidase_C48_C"/>
</dbReference>
<dbReference type="Proteomes" id="UP000541444">
    <property type="component" value="Unassembled WGS sequence"/>
</dbReference>
<dbReference type="PANTHER" id="PTHR12606">
    <property type="entry name" value="SENTRIN/SUMO-SPECIFIC PROTEASE"/>
    <property type="match status" value="1"/>
</dbReference>
<comment type="caution">
    <text evidence="6">The sequence shown here is derived from an EMBL/GenBank/DDBJ whole genome shotgun (WGS) entry which is preliminary data.</text>
</comment>
<keyword evidence="2" id="KW-0645">Protease</keyword>
<evidence type="ECO:0000256" key="3">
    <source>
        <dbReference type="ARBA" id="ARBA00022801"/>
    </source>
</evidence>
<name>A0A7J7P5E6_9MAGN</name>
<keyword evidence="4" id="KW-0788">Thiol protease</keyword>
<dbReference type="OrthoDB" id="1939479at2759"/>
<dbReference type="GO" id="GO:0005634">
    <property type="term" value="C:nucleus"/>
    <property type="evidence" value="ECO:0007669"/>
    <property type="project" value="TreeGrafter"/>
</dbReference>
<evidence type="ECO:0000256" key="4">
    <source>
        <dbReference type="ARBA" id="ARBA00022807"/>
    </source>
</evidence>
<dbReference type="GO" id="GO:0016929">
    <property type="term" value="F:deSUMOylase activity"/>
    <property type="evidence" value="ECO:0007669"/>
    <property type="project" value="TreeGrafter"/>
</dbReference>
<evidence type="ECO:0000259" key="5">
    <source>
        <dbReference type="PROSITE" id="PS50600"/>
    </source>
</evidence>
<dbReference type="Pfam" id="PF02902">
    <property type="entry name" value="Peptidase_C48"/>
    <property type="match status" value="2"/>
</dbReference>
<comment type="similarity">
    <text evidence="1">Belongs to the peptidase C48 family.</text>
</comment>
<dbReference type="PANTHER" id="PTHR12606:SF1">
    <property type="entry name" value="UBIQUITIN-LIKE-SPECIFIC PROTEASE 1A"/>
    <property type="match status" value="1"/>
</dbReference>
<gene>
    <name evidence="6" type="ORF">GIB67_024420</name>
</gene>
<evidence type="ECO:0000256" key="2">
    <source>
        <dbReference type="ARBA" id="ARBA00022670"/>
    </source>
</evidence>
<dbReference type="GO" id="GO:0006508">
    <property type="term" value="P:proteolysis"/>
    <property type="evidence" value="ECO:0007669"/>
    <property type="project" value="UniProtKB-KW"/>
</dbReference>
<dbReference type="GO" id="GO:0016926">
    <property type="term" value="P:protein desumoylation"/>
    <property type="evidence" value="ECO:0007669"/>
    <property type="project" value="TreeGrafter"/>
</dbReference>
<accession>A0A7J7P5E6</accession>
<feature type="domain" description="Ubiquitin-like protease family profile" evidence="5">
    <location>
        <begin position="275"/>
        <end position="505"/>
    </location>
</feature>
<proteinExistence type="inferred from homology"/>
<dbReference type="PROSITE" id="PS50600">
    <property type="entry name" value="ULP_PROTEASE"/>
    <property type="match status" value="1"/>
</dbReference>
<dbReference type="Gene3D" id="3.40.395.10">
    <property type="entry name" value="Adenoviral Proteinase, Chain A"/>
    <property type="match status" value="1"/>
</dbReference>
<evidence type="ECO:0000313" key="6">
    <source>
        <dbReference type="EMBL" id="KAF6174398.1"/>
    </source>
</evidence>
<dbReference type="SUPFAM" id="SSF54001">
    <property type="entry name" value="Cysteine proteinases"/>
    <property type="match status" value="1"/>
</dbReference>